<evidence type="ECO:0000313" key="4">
    <source>
        <dbReference type="EMBL" id="ELQ36610.1"/>
    </source>
</evidence>
<dbReference type="GO" id="GO:0030479">
    <property type="term" value="C:actin cortical patch"/>
    <property type="evidence" value="ECO:0007669"/>
    <property type="project" value="TreeGrafter"/>
</dbReference>
<proteinExistence type="predicted"/>
<feature type="domain" description="Cyclin-like" evidence="3">
    <location>
        <begin position="506"/>
        <end position="588"/>
    </location>
</feature>
<gene>
    <name evidence="4" type="ORF">OOU_Y34scaffold00651g19</name>
</gene>
<keyword evidence="1" id="KW-0195">Cyclin</keyword>
<feature type="compositionally biased region" description="Basic and acidic residues" evidence="2">
    <location>
        <begin position="953"/>
        <end position="964"/>
    </location>
</feature>
<dbReference type="PANTHER" id="PTHR28208:SF1">
    <property type="entry name" value="FILAMENT ORGANIZATION PROTEIN APP1-LIKE, PUTATIVE (AFU_ORTHOLOGUE AFUA_1G06650)-RELATED"/>
    <property type="match status" value="1"/>
</dbReference>
<accession>A0AA97NUK5</accession>
<feature type="region of interest" description="Disordered" evidence="2">
    <location>
        <begin position="925"/>
        <end position="1004"/>
    </location>
</feature>
<organism evidence="4">
    <name type="scientific">Pyricularia oryzae (strain Y34)</name>
    <name type="common">Rice blast fungus</name>
    <name type="synonym">Magnaporthe oryzae</name>
    <dbReference type="NCBI Taxonomy" id="1143189"/>
    <lineage>
        <taxon>Eukaryota</taxon>
        <taxon>Fungi</taxon>
        <taxon>Dikarya</taxon>
        <taxon>Ascomycota</taxon>
        <taxon>Pezizomycotina</taxon>
        <taxon>Sordariomycetes</taxon>
        <taxon>Sordariomycetidae</taxon>
        <taxon>Magnaporthales</taxon>
        <taxon>Pyriculariaceae</taxon>
        <taxon>Pyricularia</taxon>
    </lineage>
</organism>
<sequence>MQRKTREQCGFPKAESSLPDLSKSSKRVSSSSRGFSLGNILSFLGNRNPKPRPITAEDTVWLLDNVAFRDEASGRWTAEFVAVAMDQKPSVTPFDAVQAVARTIGLNETDEGIEILEQRLMPFLQDILPGREVVALHRGQQRLRLGPGGRNGISSDLRHLPDSTPGTVVNTVAQVPEGADGILTMKTFFAEPEGWAVVSDVDDTIKITQTSDPIGILRKTFLDEPTPVQGMPELYAWIQDKITPAAPWFYLSASPYNLYPFLTAFRDMYFPHGQLILRDQSWMSISGLLSNLTLGTEEYKVSRLQKVHDWLPKRKMILIGDSTQSDPEAYGEIYRGNPGWVKLILIRKVTDITSIGIESKNEPKRFEEAFEDVPKDAWHVFEDPAECQKHIERVLAALELHLDSSPARSTDSAWDTAALPASIHPRAICLATMATEDSRYRQSTQYRLWSFSPSQLAELRSKTNQLATASISGRLSARNGGEGTSTPIPEFLTADEEQKLVTFYTTQLLRAAVFLELPTEERATAAVFFKRFYVTNSVMTYPPSTMIKTALFFGAKAEGFYMRVGKIAEKIKGTTVEEILAGEFLLCEGIRFAFDVRHPYRALEGAIMQLKALEDLDEKHIKAAHSRAREILKFSALVTDAYFHYTPSQIMLAALSLADRALAERLVDESFKVNGAHLPKKDASAAVPDNSGSKAARAKNREAERERIFGAEVRDKVMAVIQSCSDMMSHELPERDDGFWSNEAGELFKPLTKRLKKCRDPDRSDLVALQKARRERALNSADSDDERDPGKKNKKATIEGDGSVFGGPVVDARDPKRRKVSNDPFGPPLIDSVFRYRARLDVLRRVNLDLGRVHLHMRFALGLLDVLAPRGARLLGGPPVDREPALDVVDQQRDTQHQGAPQQHYWYVPPAELDDAVVHDRHQRRGTRGWVDGPGQGHAGRRGRARQSPARPAVHEGTEAEGRVVGRALQQPLRTAKDGGDDGADQGADDLAEDGVPWLGQGGLDGVELQHCGGSLSQDEQYRGKDAKKGPKDVDEIANRVLRPVWVSMAKKASQQIWQSVTRIPRDPWIQIGINVEVPFRWSRYHSTVTQLAPRRYAYISSM</sequence>
<feature type="region of interest" description="Disordered" evidence="2">
    <location>
        <begin position="773"/>
        <end position="824"/>
    </location>
</feature>
<evidence type="ECO:0000256" key="2">
    <source>
        <dbReference type="SAM" id="MobiDB-lite"/>
    </source>
</evidence>
<dbReference type="Gene3D" id="1.10.472.10">
    <property type="entry name" value="Cyclin-like"/>
    <property type="match status" value="2"/>
</dbReference>
<dbReference type="Pfam" id="PF16899">
    <property type="entry name" value="Cyclin_C_2"/>
    <property type="match status" value="1"/>
</dbReference>
<dbReference type="PANTHER" id="PTHR28208">
    <property type="entry name" value="PHOSPHATIDATE PHOSPHATASE APP1"/>
    <property type="match status" value="1"/>
</dbReference>
<name>A0AA97NUK5_PYRO3</name>
<dbReference type="InterPro" id="IPR031658">
    <property type="entry name" value="Cyclin_C_2"/>
</dbReference>
<evidence type="ECO:0000256" key="1">
    <source>
        <dbReference type="ARBA" id="ARBA00023127"/>
    </source>
</evidence>
<dbReference type="CDD" id="cd20524">
    <property type="entry name" value="CYCLIN_CCNH_rpt1"/>
    <property type="match status" value="1"/>
</dbReference>
<dbReference type="InterPro" id="IPR052935">
    <property type="entry name" value="Mg2+_PAP"/>
</dbReference>
<feature type="region of interest" description="Disordered" evidence="2">
    <location>
        <begin position="1"/>
        <end position="33"/>
    </location>
</feature>
<dbReference type="Proteomes" id="UP000011086">
    <property type="component" value="Unassembled WGS sequence"/>
</dbReference>
<dbReference type="Pfam" id="PF09949">
    <property type="entry name" value="APP1_cat"/>
    <property type="match status" value="1"/>
</dbReference>
<dbReference type="InterPro" id="IPR013763">
    <property type="entry name" value="Cyclin-like_dom"/>
</dbReference>
<reference evidence="4" key="1">
    <citation type="journal article" date="2012" name="PLoS Genet.">
        <title>Comparative analysis of the genomes of two field isolates of the rice blast fungus Magnaporthe oryzae.</title>
        <authorList>
            <person name="Xue M."/>
            <person name="Yang J."/>
            <person name="Li Z."/>
            <person name="Hu S."/>
            <person name="Yao N."/>
            <person name="Dean R.A."/>
            <person name="Zhao W."/>
            <person name="Shen M."/>
            <person name="Zhang H."/>
            <person name="Li C."/>
            <person name="Liu L."/>
            <person name="Cao L."/>
            <person name="Xu X."/>
            <person name="Xing Y."/>
            <person name="Hsiang T."/>
            <person name="Zhang Z."/>
            <person name="Xu J.R."/>
            <person name="Peng Y.L."/>
        </authorList>
    </citation>
    <scope>NUCLEOTIDE SEQUENCE</scope>
    <source>
        <strain evidence="4">Y34</strain>
    </source>
</reference>
<dbReference type="AlphaFoldDB" id="A0AA97NUK5"/>
<dbReference type="GO" id="GO:0008195">
    <property type="term" value="F:phosphatidate phosphatase activity"/>
    <property type="evidence" value="ECO:0007669"/>
    <property type="project" value="InterPro"/>
</dbReference>
<dbReference type="InterPro" id="IPR036915">
    <property type="entry name" value="Cyclin-like_sf"/>
</dbReference>
<evidence type="ECO:0000259" key="3">
    <source>
        <dbReference type="SMART" id="SM00385"/>
    </source>
</evidence>
<dbReference type="CDD" id="cd20525">
    <property type="entry name" value="CYCLIN_CCNH_rpt2"/>
    <property type="match status" value="1"/>
</dbReference>
<feature type="region of interest" description="Disordered" evidence="2">
    <location>
        <begin position="682"/>
        <end position="703"/>
    </location>
</feature>
<dbReference type="SUPFAM" id="SSF47954">
    <property type="entry name" value="Cyclin-like"/>
    <property type="match status" value="2"/>
</dbReference>
<dbReference type="EMBL" id="JH792949">
    <property type="protein sequence ID" value="ELQ36610.1"/>
    <property type="molecule type" value="Genomic_DNA"/>
</dbReference>
<protein>
    <submittedName>
        <fullName evidence="4">Cyclin-H</fullName>
    </submittedName>
</protein>
<dbReference type="SMART" id="SM00385">
    <property type="entry name" value="CYCLIN"/>
    <property type="match status" value="1"/>
</dbReference>
<dbReference type="InterPro" id="IPR019236">
    <property type="entry name" value="APP1_cat"/>
</dbReference>
<feature type="compositionally biased region" description="Acidic residues" evidence="2">
    <location>
        <begin position="981"/>
        <end position="993"/>
    </location>
</feature>